<gene>
    <name evidence="2" type="ORF">GCM10009019_22340</name>
</gene>
<dbReference type="InterPro" id="IPR058426">
    <property type="entry name" value="DUF8113"/>
</dbReference>
<accession>A0AAV3T5L1</accession>
<dbReference type="Pfam" id="PF26418">
    <property type="entry name" value="DUF8113"/>
    <property type="match status" value="1"/>
</dbReference>
<evidence type="ECO:0000313" key="3">
    <source>
        <dbReference type="Proteomes" id="UP001500194"/>
    </source>
</evidence>
<dbReference type="AlphaFoldDB" id="A0AAV3T5L1"/>
<keyword evidence="3" id="KW-1185">Reference proteome</keyword>
<evidence type="ECO:0000313" key="2">
    <source>
        <dbReference type="EMBL" id="GAA0657654.1"/>
    </source>
</evidence>
<proteinExistence type="predicted"/>
<organism evidence="2 3">
    <name type="scientific">Salarchaeum japonicum</name>
    <dbReference type="NCBI Taxonomy" id="555573"/>
    <lineage>
        <taxon>Archaea</taxon>
        <taxon>Methanobacteriati</taxon>
        <taxon>Methanobacteriota</taxon>
        <taxon>Stenosarchaea group</taxon>
        <taxon>Halobacteria</taxon>
        <taxon>Halobacteriales</taxon>
        <taxon>Halobacteriaceae</taxon>
    </lineage>
</organism>
<dbReference type="RefSeq" id="WP_227259677.1">
    <property type="nucleotide sequence ID" value="NZ_BAAADU010000002.1"/>
</dbReference>
<sequence>MSDDPEFEEVRAQAVSALDAENLDSLYLGLLHADGAPEFYFGSTVEGRELHGAAIDQLGMLTRVLADRSDLTTDELAELAAERADELAVQ</sequence>
<feature type="domain" description="DUF8113" evidence="1">
    <location>
        <begin position="1"/>
        <end position="88"/>
    </location>
</feature>
<comment type="caution">
    <text evidence="2">The sequence shown here is derived from an EMBL/GenBank/DDBJ whole genome shotgun (WGS) entry which is preliminary data.</text>
</comment>
<name>A0AAV3T5L1_9EURY</name>
<dbReference type="Proteomes" id="UP001500194">
    <property type="component" value="Unassembled WGS sequence"/>
</dbReference>
<dbReference type="EMBL" id="BAAADU010000002">
    <property type="protein sequence ID" value="GAA0657654.1"/>
    <property type="molecule type" value="Genomic_DNA"/>
</dbReference>
<evidence type="ECO:0000259" key="1">
    <source>
        <dbReference type="Pfam" id="PF26418"/>
    </source>
</evidence>
<dbReference type="GeneID" id="68573085"/>
<reference evidence="2 3" key="1">
    <citation type="journal article" date="2019" name="Int. J. Syst. Evol. Microbiol.">
        <title>The Global Catalogue of Microorganisms (GCM) 10K type strain sequencing project: providing services to taxonomists for standard genome sequencing and annotation.</title>
        <authorList>
            <consortium name="The Broad Institute Genomics Platform"/>
            <consortium name="The Broad Institute Genome Sequencing Center for Infectious Disease"/>
            <person name="Wu L."/>
            <person name="Ma J."/>
        </authorList>
    </citation>
    <scope>NUCLEOTIDE SEQUENCE [LARGE SCALE GENOMIC DNA]</scope>
    <source>
        <strain evidence="2 3">JCM 16327</strain>
    </source>
</reference>
<protein>
    <recommendedName>
        <fullName evidence="1">DUF8113 domain-containing protein</fullName>
    </recommendedName>
</protein>